<protein>
    <submittedName>
        <fullName evidence="2">Uncharacterized protein</fullName>
    </submittedName>
</protein>
<feature type="transmembrane region" description="Helical" evidence="1">
    <location>
        <begin position="265"/>
        <end position="284"/>
    </location>
</feature>
<name>A0A9X6RM59_HYPEX</name>
<feature type="transmembrane region" description="Helical" evidence="1">
    <location>
        <begin position="296"/>
        <end position="321"/>
    </location>
</feature>
<organism evidence="2 3">
    <name type="scientific">Hypsibius exemplaris</name>
    <name type="common">Freshwater tardigrade</name>
    <dbReference type="NCBI Taxonomy" id="2072580"/>
    <lineage>
        <taxon>Eukaryota</taxon>
        <taxon>Metazoa</taxon>
        <taxon>Ecdysozoa</taxon>
        <taxon>Tardigrada</taxon>
        <taxon>Eutardigrada</taxon>
        <taxon>Parachela</taxon>
        <taxon>Hypsibioidea</taxon>
        <taxon>Hypsibiidae</taxon>
        <taxon>Hypsibius</taxon>
    </lineage>
</organism>
<feature type="transmembrane region" description="Helical" evidence="1">
    <location>
        <begin position="71"/>
        <end position="91"/>
    </location>
</feature>
<feature type="transmembrane region" description="Helical" evidence="1">
    <location>
        <begin position="175"/>
        <end position="196"/>
    </location>
</feature>
<dbReference type="AlphaFoldDB" id="A0A9X6RM59"/>
<accession>A0A9X6RM59</accession>
<gene>
    <name evidence="2" type="ORF">BV898_17161</name>
</gene>
<dbReference type="EMBL" id="MTYJ01000282">
    <property type="protein sequence ID" value="OWA52715.1"/>
    <property type="molecule type" value="Genomic_DNA"/>
</dbReference>
<proteinExistence type="predicted"/>
<comment type="caution">
    <text evidence="2">The sequence shown here is derived from an EMBL/GenBank/DDBJ whole genome shotgun (WGS) entry which is preliminary data.</text>
</comment>
<evidence type="ECO:0000313" key="2">
    <source>
        <dbReference type="EMBL" id="OWA52715.1"/>
    </source>
</evidence>
<evidence type="ECO:0000313" key="3">
    <source>
        <dbReference type="Proteomes" id="UP000192578"/>
    </source>
</evidence>
<feature type="transmembrane region" description="Helical" evidence="1">
    <location>
        <begin position="21"/>
        <end position="43"/>
    </location>
</feature>
<sequence length="427" mass="47908">MNEQKDVIGNADRSSRKIRQLLSVLGFIVFLFLLTVDVGDWIVNAADYQSIAGPASLIVIGRQGKVVITLAYFRTQFLFFLAALVMFVVFCRIRRITKLQTFLRDAAVRMNTRETSPKTLQPFRKDIRVRIAVITVTALFCLICFRLSLYIIVTFNGTTSEPFRYFLWTVPAEYFLILQVCMLLAELTVLPVYLWLFTTTVRVVRLIQTYNTRLQAFVKCADSHSHIVGYFSFNDQLHSLCRDELVISGVVNGVDKAFRLLTGSLLLGNALELAAIISQGFMAPHSASAFAGPLDYLLYVAACAGPTIATTAVILFAAAVYDERMRSINLWGIFASAYNEDSKWCQTGESIKLGERLLTVMHVASHRDRGLTVAGTAYVTRPFGASFIMGIIGFVCFLLERSEHYEADQARDFLIAQCYFGNISSRK</sequence>
<reference evidence="3" key="1">
    <citation type="submission" date="2017-01" db="EMBL/GenBank/DDBJ databases">
        <title>Comparative genomics of anhydrobiosis in the tardigrade Hypsibius dujardini.</title>
        <authorList>
            <person name="Yoshida Y."/>
            <person name="Koutsovoulos G."/>
            <person name="Laetsch D."/>
            <person name="Stevens L."/>
            <person name="Kumar S."/>
            <person name="Horikawa D."/>
            <person name="Ishino K."/>
            <person name="Komine S."/>
            <person name="Tomita M."/>
            <person name="Blaxter M."/>
            <person name="Arakawa K."/>
        </authorList>
    </citation>
    <scope>NUCLEOTIDE SEQUENCE [LARGE SCALE GENOMIC DNA]</scope>
    <source>
        <strain evidence="3">Z151</strain>
    </source>
</reference>
<keyword evidence="1" id="KW-1133">Transmembrane helix</keyword>
<keyword evidence="1" id="KW-0812">Transmembrane</keyword>
<evidence type="ECO:0000256" key="1">
    <source>
        <dbReference type="SAM" id="Phobius"/>
    </source>
</evidence>
<feature type="transmembrane region" description="Helical" evidence="1">
    <location>
        <begin position="131"/>
        <end position="155"/>
    </location>
</feature>
<keyword evidence="1" id="KW-0472">Membrane</keyword>
<keyword evidence="3" id="KW-1185">Reference proteome</keyword>
<dbReference type="Proteomes" id="UP000192578">
    <property type="component" value="Unassembled WGS sequence"/>
</dbReference>